<dbReference type="Proteomes" id="UP000245720">
    <property type="component" value="Unassembled WGS sequence"/>
</dbReference>
<name>A0A315Y5G2_RUMFL</name>
<organism evidence="3 4">
    <name type="scientific">Ruminococcus flavefaciens</name>
    <dbReference type="NCBI Taxonomy" id="1265"/>
    <lineage>
        <taxon>Bacteria</taxon>
        <taxon>Bacillati</taxon>
        <taxon>Bacillota</taxon>
        <taxon>Clostridia</taxon>
        <taxon>Eubacteriales</taxon>
        <taxon>Oscillospiraceae</taxon>
        <taxon>Ruminococcus</taxon>
    </lineage>
</organism>
<accession>A0A315Y5G2</accession>
<evidence type="ECO:0000313" key="3">
    <source>
        <dbReference type="EMBL" id="PWJ15203.1"/>
    </source>
</evidence>
<keyword evidence="1" id="KW-1133">Transmembrane helix</keyword>
<reference evidence="3 4" key="1">
    <citation type="submission" date="2018-05" db="EMBL/GenBank/DDBJ databases">
        <title>The Hungate 1000. A catalogue of reference genomes from the rumen microbiome.</title>
        <authorList>
            <person name="Kelly W."/>
        </authorList>
    </citation>
    <scope>NUCLEOTIDE SEQUENCE [LARGE SCALE GENOMIC DNA]</scope>
    <source>
        <strain evidence="3 4">SAb67</strain>
    </source>
</reference>
<evidence type="ECO:0000256" key="2">
    <source>
        <dbReference type="SAM" id="SignalP"/>
    </source>
</evidence>
<dbReference type="EMBL" id="QGDI01000001">
    <property type="protein sequence ID" value="PWJ15203.1"/>
    <property type="molecule type" value="Genomic_DNA"/>
</dbReference>
<dbReference type="AlphaFoldDB" id="A0A315Y5G2"/>
<dbReference type="RefSeq" id="WP_109725022.1">
    <property type="nucleotide sequence ID" value="NZ_QGDI01000001.1"/>
</dbReference>
<keyword evidence="1" id="KW-0472">Membrane</keyword>
<feature type="signal peptide" evidence="2">
    <location>
        <begin position="1"/>
        <end position="28"/>
    </location>
</feature>
<proteinExistence type="predicted"/>
<feature type="chain" id="PRO_5016377479" evidence="2">
    <location>
        <begin position="29"/>
        <end position="265"/>
    </location>
</feature>
<comment type="caution">
    <text evidence="3">The sequence shown here is derived from an EMBL/GenBank/DDBJ whole genome shotgun (WGS) entry which is preliminary data.</text>
</comment>
<evidence type="ECO:0000256" key="1">
    <source>
        <dbReference type="SAM" id="Phobius"/>
    </source>
</evidence>
<feature type="transmembrane region" description="Helical" evidence="1">
    <location>
        <begin position="236"/>
        <end position="255"/>
    </location>
</feature>
<dbReference type="OrthoDB" id="1819798at2"/>
<keyword evidence="1" id="KW-0812">Transmembrane</keyword>
<keyword evidence="2" id="KW-0732">Signal</keyword>
<sequence length="265" mass="28421">MLKRSLTALLSSAAVAAGMLSFSLSAYATTADDVAAVARSYGYSEEDIQAGYNEYYSHPEDYPSERLDKAIAKLHEAGAQIITTGPQVPNNNTTVTTAAAESGNTAPDSQQSNGITLTASDGTTFTRISKDEFIKMSYEQKMAYVSSFTPAQQQAIIDNLSPEEYRSIMKQTPSQQKLQIVGTLSEAAEEMGLNVTVDEISDDSLTLAMRNEKGELVSVSTAGASVEDTGYDRRCLLAAAGILIGLSISAVILIMRRFRLNGSEK</sequence>
<protein>
    <submittedName>
        <fullName evidence="3">Uncharacterized protein</fullName>
    </submittedName>
</protein>
<evidence type="ECO:0000313" key="4">
    <source>
        <dbReference type="Proteomes" id="UP000245720"/>
    </source>
</evidence>
<gene>
    <name evidence="3" type="ORF">IE37_00095</name>
</gene>